<gene>
    <name evidence="1" type="ORF">OHX15_14265</name>
</gene>
<organism evidence="1 2">
    <name type="scientific">Mycolicibacterium parafortuitum</name>
    <name type="common">Mycobacterium parafortuitum</name>
    <dbReference type="NCBI Taxonomy" id="39692"/>
    <lineage>
        <taxon>Bacteria</taxon>
        <taxon>Bacillati</taxon>
        <taxon>Actinomycetota</taxon>
        <taxon>Actinomycetes</taxon>
        <taxon>Mycobacteriales</taxon>
        <taxon>Mycobacteriaceae</taxon>
        <taxon>Mycolicibacterium</taxon>
    </lineage>
</organism>
<name>A0ACC6MHZ3_MYCPF</name>
<keyword evidence="1" id="KW-0378">Hydrolase</keyword>
<dbReference type="EMBL" id="JAOXLN010000014">
    <property type="protein sequence ID" value="MDZ5086549.1"/>
    <property type="molecule type" value="Genomic_DNA"/>
</dbReference>
<keyword evidence="2" id="KW-1185">Reference proteome</keyword>
<sequence>MFDKLAGVGEAELLAAMSDAQRGERRAVARRLIAAGRLCQRRIAVSGEDEQQWCIDNWEAVAAEVGAELGISRGRASAQMEYGKNLLERFPKLAQVFWDGDVDYRIITAIDFRTGLITDPEILQVLDAELAGRAPHWNRLSRDRIAELVDWMVLDVDPEALRISRHRDADRHVDVHPGNGGTAEISGNIRGLDGAAFDRRLDELAATVCRDDPRTKRQRRADAVGALSRGQTVMECLCGSADCPAGPEVAPKTVDSVVYVIAEQATVRGEGPRPGYQPGIGAVTAEVVSALARTARIKTVPQASDLRAEPQYRPSAPMTRFLRCRDLTCRWPGCSVPAERCDIDHTVPHPVGPTHPSNCKLYCRTHHLIKTFFSGPDGWRERQLPDGTMIFVSPSGRRYTTKPQGSLFFPQLATPTETLTISGAIPEAPQSGDPTRRLAMPTRQRTRAQDRAYRINWERGVNKRRWDADPPPF</sequence>
<dbReference type="Proteomes" id="UP001289645">
    <property type="component" value="Unassembled WGS sequence"/>
</dbReference>
<comment type="caution">
    <text evidence="1">The sequence shown here is derived from an EMBL/GenBank/DDBJ whole genome shotgun (WGS) entry which is preliminary data.</text>
</comment>
<keyword evidence="1" id="KW-0255">Endonuclease</keyword>
<proteinExistence type="predicted"/>
<protein>
    <submittedName>
        <fullName evidence="1">HNH endonuclease</fullName>
    </submittedName>
</protein>
<evidence type="ECO:0000313" key="2">
    <source>
        <dbReference type="Proteomes" id="UP001289645"/>
    </source>
</evidence>
<keyword evidence="1" id="KW-0540">Nuclease</keyword>
<accession>A0ACC6MHZ3</accession>
<evidence type="ECO:0000313" key="1">
    <source>
        <dbReference type="EMBL" id="MDZ5086549.1"/>
    </source>
</evidence>
<reference evidence="1 2" key="1">
    <citation type="journal article" date="2021" name="Chemosphere">
        <title>Bioballs carrying a syntrophic Rhodococcus and Mycolicibacterium consortium for simultaneous sorption and biodegradation of fuel oil in contaminated freshwater.</title>
        <authorList>
            <person name="Naloka K."/>
            <person name="Polrit D."/>
            <person name="Muangchinda C."/>
            <person name="Thoetkiattikul H."/>
            <person name="Pinyakong O."/>
        </authorList>
    </citation>
    <scope>NUCLEOTIDE SEQUENCE [LARGE SCALE GENOMIC DNA]</scope>
    <source>
        <strain evidence="1 2">J101</strain>
    </source>
</reference>